<gene>
    <name evidence="1" type="ORF">BKA05_000440</name>
</gene>
<keyword evidence="1" id="KW-0378">Hydrolase</keyword>
<dbReference type="RefSeq" id="WP_179529974.1">
    <property type="nucleotide sequence ID" value="NZ_BAAAPP010000002.1"/>
</dbReference>
<name>A0A7Y9YB38_9ACTN</name>
<dbReference type="NCBIfam" id="TIGR01549">
    <property type="entry name" value="HAD-SF-IA-v1"/>
    <property type="match status" value="1"/>
</dbReference>
<dbReference type="SFLD" id="SFLDG01129">
    <property type="entry name" value="C1.5:_HAD__Beta-PGM__Phosphata"/>
    <property type="match status" value="1"/>
</dbReference>
<sequence>MSTDAATGTTVVLDIDGTLVDSVYLHVHAWSRAFHQVGLTVPSHRIHGAIGMGGDRIVTHLAGEAAEASIGDDVRARHDELFESVLGDVRPTRGAGELLQALRDRGLRLVVASSANTETTDALLEAAGAATHVTEVVTGDDVGRSKPHPEPVEQVLDKAGAGAAFLLGDAPWDGESARAAGVRFVGVRTGGFSDEVLRGAGAEHVFDDPADLLEHLDDVLG</sequence>
<dbReference type="Gene3D" id="1.10.150.240">
    <property type="entry name" value="Putative phosphatase, domain 2"/>
    <property type="match status" value="1"/>
</dbReference>
<organism evidence="1 2">
    <name type="scientific">Nocardioides marinus</name>
    <dbReference type="NCBI Taxonomy" id="374514"/>
    <lineage>
        <taxon>Bacteria</taxon>
        <taxon>Bacillati</taxon>
        <taxon>Actinomycetota</taxon>
        <taxon>Actinomycetes</taxon>
        <taxon>Propionibacteriales</taxon>
        <taxon>Nocardioidaceae</taxon>
        <taxon>Nocardioides</taxon>
    </lineage>
</organism>
<dbReference type="Proteomes" id="UP000537326">
    <property type="component" value="Unassembled WGS sequence"/>
</dbReference>
<dbReference type="Gene3D" id="3.40.50.1000">
    <property type="entry name" value="HAD superfamily/HAD-like"/>
    <property type="match status" value="1"/>
</dbReference>
<protein>
    <submittedName>
        <fullName evidence="1">Phosphoglycolate phosphatase</fullName>
        <ecNumber evidence="1">3.1.3.18</ecNumber>
    </submittedName>
</protein>
<dbReference type="SUPFAM" id="SSF56784">
    <property type="entry name" value="HAD-like"/>
    <property type="match status" value="1"/>
</dbReference>
<dbReference type="EMBL" id="JACBZI010000001">
    <property type="protein sequence ID" value="NYI08925.1"/>
    <property type="molecule type" value="Genomic_DNA"/>
</dbReference>
<dbReference type="AlphaFoldDB" id="A0A7Y9YB38"/>
<dbReference type="InterPro" id="IPR006439">
    <property type="entry name" value="HAD-SF_hydro_IA"/>
</dbReference>
<dbReference type="GO" id="GO:0008967">
    <property type="term" value="F:phosphoglycolate phosphatase activity"/>
    <property type="evidence" value="ECO:0007669"/>
    <property type="project" value="UniProtKB-EC"/>
</dbReference>
<accession>A0A7Y9YB38</accession>
<dbReference type="GO" id="GO:0005829">
    <property type="term" value="C:cytosol"/>
    <property type="evidence" value="ECO:0007669"/>
    <property type="project" value="TreeGrafter"/>
</dbReference>
<evidence type="ECO:0000313" key="1">
    <source>
        <dbReference type="EMBL" id="NYI08925.1"/>
    </source>
</evidence>
<reference evidence="1 2" key="1">
    <citation type="submission" date="2020-07" db="EMBL/GenBank/DDBJ databases">
        <title>Sequencing the genomes of 1000 actinobacteria strains.</title>
        <authorList>
            <person name="Klenk H.-P."/>
        </authorList>
    </citation>
    <scope>NUCLEOTIDE SEQUENCE [LARGE SCALE GENOMIC DNA]</scope>
    <source>
        <strain evidence="1 2">DSM 18248</strain>
    </source>
</reference>
<dbReference type="PANTHER" id="PTHR43434:SF16">
    <property type="entry name" value="BLL8046 PROTEIN"/>
    <property type="match status" value="1"/>
</dbReference>
<dbReference type="InterPro" id="IPR050155">
    <property type="entry name" value="HAD-like_hydrolase_sf"/>
</dbReference>
<dbReference type="Pfam" id="PF13419">
    <property type="entry name" value="HAD_2"/>
    <property type="match status" value="1"/>
</dbReference>
<dbReference type="InterPro" id="IPR023214">
    <property type="entry name" value="HAD_sf"/>
</dbReference>
<dbReference type="EC" id="3.1.3.18" evidence="1"/>
<dbReference type="SFLD" id="SFLDG01135">
    <property type="entry name" value="C1.5.6:_HAD__Beta-PGM__Phospha"/>
    <property type="match status" value="1"/>
</dbReference>
<keyword evidence="2" id="KW-1185">Reference proteome</keyword>
<dbReference type="InterPro" id="IPR041492">
    <property type="entry name" value="HAD_2"/>
</dbReference>
<dbReference type="SFLD" id="SFLDS00003">
    <property type="entry name" value="Haloacid_Dehalogenase"/>
    <property type="match status" value="1"/>
</dbReference>
<dbReference type="InterPro" id="IPR036412">
    <property type="entry name" value="HAD-like_sf"/>
</dbReference>
<evidence type="ECO:0000313" key="2">
    <source>
        <dbReference type="Proteomes" id="UP000537326"/>
    </source>
</evidence>
<comment type="caution">
    <text evidence="1">The sequence shown here is derived from an EMBL/GenBank/DDBJ whole genome shotgun (WGS) entry which is preliminary data.</text>
</comment>
<dbReference type="PANTHER" id="PTHR43434">
    <property type="entry name" value="PHOSPHOGLYCOLATE PHOSPHATASE"/>
    <property type="match status" value="1"/>
</dbReference>
<dbReference type="InterPro" id="IPR023198">
    <property type="entry name" value="PGP-like_dom2"/>
</dbReference>
<dbReference type="GO" id="GO:0006281">
    <property type="term" value="P:DNA repair"/>
    <property type="evidence" value="ECO:0007669"/>
    <property type="project" value="TreeGrafter"/>
</dbReference>
<proteinExistence type="predicted"/>